<name>L7UFS1_MYXSD</name>
<keyword evidence="1" id="KW-0812">Transmembrane</keyword>
<proteinExistence type="predicted"/>
<organism evidence="2 3">
    <name type="scientific">Myxococcus stipitatus (strain DSM 14675 / JCM 12634 / Mx s8)</name>
    <dbReference type="NCBI Taxonomy" id="1278073"/>
    <lineage>
        <taxon>Bacteria</taxon>
        <taxon>Pseudomonadati</taxon>
        <taxon>Myxococcota</taxon>
        <taxon>Myxococcia</taxon>
        <taxon>Myxococcales</taxon>
        <taxon>Cystobacterineae</taxon>
        <taxon>Myxococcaceae</taxon>
        <taxon>Myxococcus</taxon>
    </lineage>
</organism>
<dbReference type="HOGENOM" id="CLU_1466725_0_0_7"/>
<feature type="transmembrane region" description="Helical" evidence="1">
    <location>
        <begin position="145"/>
        <end position="166"/>
    </location>
</feature>
<dbReference type="Proteomes" id="UP000011131">
    <property type="component" value="Chromosome"/>
</dbReference>
<keyword evidence="3" id="KW-1185">Reference proteome</keyword>
<feature type="transmembrane region" description="Helical" evidence="1">
    <location>
        <begin position="117"/>
        <end position="139"/>
    </location>
</feature>
<dbReference type="STRING" id="1278073.MYSTI_05586"/>
<protein>
    <submittedName>
        <fullName evidence="2">Uncharacterized protein</fullName>
    </submittedName>
</protein>
<evidence type="ECO:0000313" key="3">
    <source>
        <dbReference type="Proteomes" id="UP000011131"/>
    </source>
</evidence>
<feature type="transmembrane region" description="Helical" evidence="1">
    <location>
        <begin position="25"/>
        <end position="46"/>
    </location>
</feature>
<feature type="transmembrane region" description="Helical" evidence="1">
    <location>
        <begin position="66"/>
        <end position="87"/>
    </location>
</feature>
<gene>
    <name evidence="2" type="ordered locus">MYSTI_05586</name>
</gene>
<dbReference type="eggNOG" id="ENOG50339QN">
    <property type="taxonomic scope" value="Bacteria"/>
</dbReference>
<accession>L7UFS1</accession>
<dbReference type="PATRIC" id="fig|1278073.3.peg.5667"/>
<reference evidence="2 3" key="1">
    <citation type="journal article" date="2013" name="Genome Announc.">
        <title>Complete genome sequence of Myxococcus stipitatus strain DSM 14675, a fruiting myxobacterium.</title>
        <authorList>
            <person name="Huntley S."/>
            <person name="Kneip S."/>
            <person name="Treuner-Lange A."/>
            <person name="Sogaard-Andersen L."/>
        </authorList>
    </citation>
    <scope>NUCLEOTIDE SEQUENCE [LARGE SCALE GENOMIC DNA]</scope>
    <source>
        <strain evidence="3">DSM 14675 / JCM 12634 / Mx s8</strain>
    </source>
</reference>
<dbReference type="EMBL" id="CP004025">
    <property type="protein sequence ID" value="AGC46863.1"/>
    <property type="molecule type" value="Genomic_DNA"/>
</dbReference>
<evidence type="ECO:0000313" key="2">
    <source>
        <dbReference type="EMBL" id="AGC46863.1"/>
    </source>
</evidence>
<keyword evidence="1" id="KW-0472">Membrane</keyword>
<dbReference type="RefSeq" id="WP_015351119.1">
    <property type="nucleotide sequence ID" value="NC_020126.1"/>
</dbReference>
<sequence>MVATLHSLVAPPKMRRTSSEAPLRLAYLFRAFAVAIPVSVLGVVVLSPVDELARALGVPSPTEPGLLMRMALTGLALAPVLATSLSLEALRRCALAVHDGQGLTLELARHLRAAGTWMLVSSAGALFVPTLAGLVLSAASGKVTLMVHVGTGVVLPIILAGALRLLGGVVVSAAAMAEDHSRIV</sequence>
<dbReference type="KEGG" id="msd:MYSTI_05586"/>
<dbReference type="AlphaFoldDB" id="L7UFS1"/>
<evidence type="ECO:0000256" key="1">
    <source>
        <dbReference type="SAM" id="Phobius"/>
    </source>
</evidence>
<keyword evidence="1" id="KW-1133">Transmembrane helix</keyword>